<dbReference type="OrthoDB" id="1748655at2759"/>
<dbReference type="PROSITE" id="PS50102">
    <property type="entry name" value="RRM"/>
    <property type="match status" value="1"/>
</dbReference>
<feature type="compositionally biased region" description="Basic and acidic residues" evidence="1">
    <location>
        <begin position="684"/>
        <end position="696"/>
    </location>
</feature>
<feature type="compositionally biased region" description="Low complexity" evidence="1">
    <location>
        <begin position="338"/>
        <end position="356"/>
    </location>
</feature>
<proteinExistence type="predicted"/>
<reference evidence="2" key="1">
    <citation type="submission" date="2020-11" db="EMBL/GenBank/DDBJ databases">
        <authorList>
            <person name="Tran Van P."/>
        </authorList>
    </citation>
    <scope>NUCLEOTIDE SEQUENCE</scope>
</reference>
<dbReference type="Gene3D" id="3.30.70.330">
    <property type="match status" value="1"/>
</dbReference>
<dbReference type="EMBL" id="OB660120">
    <property type="protein sequence ID" value="CAD7222903.1"/>
    <property type="molecule type" value="Genomic_DNA"/>
</dbReference>
<evidence type="ECO:0000256" key="1">
    <source>
        <dbReference type="SAM" id="MobiDB-lite"/>
    </source>
</evidence>
<feature type="compositionally biased region" description="Basic and acidic residues" evidence="1">
    <location>
        <begin position="659"/>
        <end position="673"/>
    </location>
</feature>
<feature type="compositionally biased region" description="Basic and acidic residues" evidence="1">
    <location>
        <begin position="293"/>
        <end position="309"/>
    </location>
</feature>
<feature type="compositionally biased region" description="Basic and acidic residues" evidence="1">
    <location>
        <begin position="219"/>
        <end position="240"/>
    </location>
</feature>
<feature type="compositionally biased region" description="Basic and acidic residues" evidence="1">
    <location>
        <begin position="496"/>
        <end position="532"/>
    </location>
</feature>
<name>A0A7R8ZGN6_9CRUS</name>
<protein>
    <submittedName>
        <fullName evidence="2">Uncharacterized protein</fullName>
    </submittedName>
</protein>
<sequence length="741" mass="81275">MPRCSIHHLARRRGCCQTRPRGTAQEPLIAKRRPPKGYRQQGVAASGVRRRLPTSAPHLASNCKKGKKKGKTVALTDFLAEGVSTPGDGKTVLLTTSTSWADEVEGSDDFHVPRETIILPTAPKASRGLDLDKIPTQPPFMIHIANLSYELNPEEISRFFKGLKVADVKLPRDGGDSGRLRGYGYVYFEDRDSLIEALSMTDMTLKNRSVRIELATGEGDGRRQGYGRDRERDGPDRTDSNWRVGGGGPSQLPPAPASREYRNGGSFRGRGYDNYDSVDSRGGGGGGYGGGYRENRGYDNDFSRSRVPERGGYSDYGDRDRGRSGYGGDYGGMRRYQDGGPPSSYNYPSPYYSNHGPPYPSGGRGGSGYYSYDHHHSCQAQAPPPASSGYYSNRRRTDPVHQNGYPQPNSYGRDDRRRGFGPRSTSREGRGTPPPSSEPAKERPRIQLKPRTKPVVDEPVAPPSIFGGAKPVDTAAREMEILEKKGTAAVTPPVRGAEERGEGDGEESGSRQKRISERGTEEEEPEHKEREATPPADPAEAEEKHEPRRTPTAARAADIFGGARPVDTARREQEIWQKRAHDGSKEEEPTAPAESKERTHSGQSSDGNERLPPSGAYVPPRKVITLPKRDDRGPAPPSQGPRNDNRRSPTEDDVFSQGDPKHGRGGGRDREFSGGRGHPRGERRRSGEGPPKEKRGGNPGPPPLKKYEEEKPPNFAEKNVFDLLPVEEPGSEEDDGKASEE</sequence>
<dbReference type="InterPro" id="IPR035979">
    <property type="entry name" value="RBD_domain_sf"/>
</dbReference>
<dbReference type="PANTHER" id="PTHR23236">
    <property type="entry name" value="EUKARYOTIC TRANSLATION INITIATION FACTOR 4B/4H"/>
    <property type="match status" value="1"/>
</dbReference>
<feature type="region of interest" description="Disordered" evidence="1">
    <location>
        <begin position="216"/>
        <end position="741"/>
    </location>
</feature>
<dbReference type="PANTHER" id="PTHR23236:SF2">
    <property type="entry name" value="EUKARYOTIC TRANSLATION INITIATION FACTOR 4B"/>
    <property type="match status" value="1"/>
</dbReference>
<dbReference type="GO" id="GO:0003723">
    <property type="term" value="F:RNA binding"/>
    <property type="evidence" value="ECO:0007669"/>
    <property type="project" value="UniProtKB-UniRule"/>
</dbReference>
<organism evidence="2">
    <name type="scientific">Cyprideis torosa</name>
    <dbReference type="NCBI Taxonomy" id="163714"/>
    <lineage>
        <taxon>Eukaryota</taxon>
        <taxon>Metazoa</taxon>
        <taxon>Ecdysozoa</taxon>
        <taxon>Arthropoda</taxon>
        <taxon>Crustacea</taxon>
        <taxon>Oligostraca</taxon>
        <taxon>Ostracoda</taxon>
        <taxon>Podocopa</taxon>
        <taxon>Podocopida</taxon>
        <taxon>Cytherocopina</taxon>
        <taxon>Cytheroidea</taxon>
        <taxon>Cytherideidae</taxon>
        <taxon>Cyprideis</taxon>
    </lineage>
</organism>
<evidence type="ECO:0000313" key="2">
    <source>
        <dbReference type="EMBL" id="CAD7222903.1"/>
    </source>
</evidence>
<dbReference type="AlphaFoldDB" id="A0A7R8ZGN6"/>
<feature type="compositionally biased region" description="Gly residues" evidence="1">
    <location>
        <begin position="281"/>
        <end position="292"/>
    </location>
</feature>
<dbReference type="InterPro" id="IPR012677">
    <property type="entry name" value="Nucleotide-bd_a/b_plait_sf"/>
</dbReference>
<dbReference type="InterPro" id="IPR000504">
    <property type="entry name" value="RRM_dom"/>
</dbReference>
<dbReference type="SUPFAM" id="SSF54928">
    <property type="entry name" value="RNA-binding domain, RBD"/>
    <property type="match status" value="1"/>
</dbReference>
<feature type="compositionally biased region" description="Basic and acidic residues" evidence="1">
    <location>
        <begin position="475"/>
        <end position="486"/>
    </location>
</feature>
<dbReference type="Pfam" id="PF00076">
    <property type="entry name" value="RRM_1"/>
    <property type="match status" value="1"/>
</dbReference>
<feature type="compositionally biased region" description="Basic and acidic residues" evidence="1">
    <location>
        <begin position="567"/>
        <end position="600"/>
    </location>
</feature>
<gene>
    <name evidence="2" type="ORF">CTOB1V02_LOCUS899</name>
</gene>
<dbReference type="SMART" id="SM00360">
    <property type="entry name" value="RRM"/>
    <property type="match status" value="1"/>
</dbReference>
<accession>A0A7R8ZGN6</accession>